<evidence type="ECO:0000313" key="1">
    <source>
        <dbReference type="EMBL" id="JAE35520.1"/>
    </source>
</evidence>
<protein>
    <submittedName>
        <fullName evidence="1">Uncharacterized protein</fullName>
    </submittedName>
</protein>
<proteinExistence type="predicted"/>
<sequence>MPFITNAFLSLKYKEILSISIPCSLGECHADDSQQV</sequence>
<dbReference type="AlphaFoldDB" id="A0A0A9HEA7"/>
<dbReference type="EMBL" id="GBRH01162376">
    <property type="protein sequence ID" value="JAE35520.1"/>
    <property type="molecule type" value="Transcribed_RNA"/>
</dbReference>
<name>A0A0A9HEA7_ARUDO</name>
<reference evidence="1" key="1">
    <citation type="submission" date="2014-09" db="EMBL/GenBank/DDBJ databases">
        <authorList>
            <person name="Magalhaes I.L.F."/>
            <person name="Oliveira U."/>
            <person name="Santos F.R."/>
            <person name="Vidigal T.H.D.A."/>
            <person name="Brescovit A.D."/>
            <person name="Santos A.J."/>
        </authorList>
    </citation>
    <scope>NUCLEOTIDE SEQUENCE</scope>
    <source>
        <tissue evidence="1">Shoot tissue taken approximately 20 cm above the soil surface</tissue>
    </source>
</reference>
<accession>A0A0A9HEA7</accession>
<reference evidence="1" key="2">
    <citation type="journal article" date="2015" name="Data Brief">
        <title>Shoot transcriptome of the giant reed, Arundo donax.</title>
        <authorList>
            <person name="Barrero R.A."/>
            <person name="Guerrero F.D."/>
            <person name="Moolhuijzen P."/>
            <person name="Goolsby J.A."/>
            <person name="Tidwell J."/>
            <person name="Bellgard S.E."/>
            <person name="Bellgard M.I."/>
        </authorList>
    </citation>
    <scope>NUCLEOTIDE SEQUENCE</scope>
    <source>
        <tissue evidence="1">Shoot tissue taken approximately 20 cm above the soil surface</tissue>
    </source>
</reference>
<organism evidence="1">
    <name type="scientific">Arundo donax</name>
    <name type="common">Giant reed</name>
    <name type="synonym">Donax arundinaceus</name>
    <dbReference type="NCBI Taxonomy" id="35708"/>
    <lineage>
        <taxon>Eukaryota</taxon>
        <taxon>Viridiplantae</taxon>
        <taxon>Streptophyta</taxon>
        <taxon>Embryophyta</taxon>
        <taxon>Tracheophyta</taxon>
        <taxon>Spermatophyta</taxon>
        <taxon>Magnoliopsida</taxon>
        <taxon>Liliopsida</taxon>
        <taxon>Poales</taxon>
        <taxon>Poaceae</taxon>
        <taxon>PACMAD clade</taxon>
        <taxon>Arundinoideae</taxon>
        <taxon>Arundineae</taxon>
        <taxon>Arundo</taxon>
    </lineage>
</organism>